<dbReference type="InterPro" id="IPR015854">
    <property type="entry name" value="ABC_transpr_LolD-like"/>
</dbReference>
<proteinExistence type="predicted"/>
<accession>A0A2M7XG18</accession>
<gene>
    <name evidence="5" type="ORF">CO173_01135</name>
</gene>
<evidence type="ECO:0000256" key="3">
    <source>
        <dbReference type="ARBA" id="ARBA00022840"/>
    </source>
</evidence>
<dbReference type="FunFam" id="3.40.50.300:FF:000032">
    <property type="entry name" value="Export ABC transporter ATP-binding protein"/>
    <property type="match status" value="1"/>
</dbReference>
<dbReference type="GO" id="GO:0005886">
    <property type="term" value="C:plasma membrane"/>
    <property type="evidence" value="ECO:0007669"/>
    <property type="project" value="TreeGrafter"/>
</dbReference>
<dbReference type="PANTHER" id="PTHR24220">
    <property type="entry name" value="IMPORT ATP-BINDING PROTEIN"/>
    <property type="match status" value="1"/>
</dbReference>
<dbReference type="PANTHER" id="PTHR24220:SF86">
    <property type="entry name" value="ABC TRANSPORTER ABCH.1"/>
    <property type="match status" value="1"/>
</dbReference>
<organism evidence="5 6">
    <name type="scientific">Candidatus Uhrbacteria bacterium CG_4_9_14_3_um_filter_41_35</name>
    <dbReference type="NCBI Taxonomy" id="1975034"/>
    <lineage>
        <taxon>Bacteria</taxon>
        <taxon>Candidatus Uhriibacteriota</taxon>
    </lineage>
</organism>
<dbReference type="InterPro" id="IPR003593">
    <property type="entry name" value="AAA+_ATPase"/>
</dbReference>
<evidence type="ECO:0000256" key="1">
    <source>
        <dbReference type="ARBA" id="ARBA00022448"/>
    </source>
</evidence>
<dbReference type="GO" id="GO:0022857">
    <property type="term" value="F:transmembrane transporter activity"/>
    <property type="evidence" value="ECO:0007669"/>
    <property type="project" value="TreeGrafter"/>
</dbReference>
<dbReference type="EMBL" id="PFWT01000007">
    <property type="protein sequence ID" value="PJA46811.1"/>
    <property type="molecule type" value="Genomic_DNA"/>
</dbReference>
<evidence type="ECO:0000259" key="4">
    <source>
        <dbReference type="PROSITE" id="PS50893"/>
    </source>
</evidence>
<dbReference type="GO" id="GO:0098796">
    <property type="term" value="C:membrane protein complex"/>
    <property type="evidence" value="ECO:0007669"/>
    <property type="project" value="UniProtKB-ARBA"/>
</dbReference>
<dbReference type="Pfam" id="PF00005">
    <property type="entry name" value="ABC_tran"/>
    <property type="match status" value="1"/>
</dbReference>
<dbReference type="PROSITE" id="PS00211">
    <property type="entry name" value="ABC_TRANSPORTER_1"/>
    <property type="match status" value="1"/>
</dbReference>
<dbReference type="CDD" id="cd03255">
    <property type="entry name" value="ABC_MJ0796_LolCDE_FtsE"/>
    <property type="match status" value="1"/>
</dbReference>
<dbReference type="SMART" id="SM00382">
    <property type="entry name" value="AAA"/>
    <property type="match status" value="1"/>
</dbReference>
<evidence type="ECO:0000313" key="6">
    <source>
        <dbReference type="Proteomes" id="UP000231263"/>
    </source>
</evidence>
<evidence type="ECO:0000256" key="2">
    <source>
        <dbReference type="ARBA" id="ARBA00022741"/>
    </source>
</evidence>
<keyword evidence="3 5" id="KW-0067">ATP-binding</keyword>
<protein>
    <submittedName>
        <fullName evidence="5">Macrolide ABC transporter ATP-binding protein</fullName>
    </submittedName>
</protein>
<dbReference type="InterPro" id="IPR017911">
    <property type="entry name" value="MacB-like_ATP-bd"/>
</dbReference>
<name>A0A2M7XG18_9BACT</name>
<dbReference type="Proteomes" id="UP000231263">
    <property type="component" value="Unassembled WGS sequence"/>
</dbReference>
<keyword evidence="2" id="KW-0547">Nucleotide-binding</keyword>
<dbReference type="InterPro" id="IPR027417">
    <property type="entry name" value="P-loop_NTPase"/>
</dbReference>
<dbReference type="SUPFAM" id="SSF52540">
    <property type="entry name" value="P-loop containing nucleoside triphosphate hydrolases"/>
    <property type="match status" value="1"/>
</dbReference>
<dbReference type="PROSITE" id="PS50893">
    <property type="entry name" value="ABC_TRANSPORTER_2"/>
    <property type="match status" value="1"/>
</dbReference>
<comment type="caution">
    <text evidence="5">The sequence shown here is derived from an EMBL/GenBank/DDBJ whole genome shotgun (WGS) entry which is preliminary data.</text>
</comment>
<evidence type="ECO:0000313" key="5">
    <source>
        <dbReference type="EMBL" id="PJA46811.1"/>
    </source>
</evidence>
<dbReference type="GO" id="GO:0016887">
    <property type="term" value="F:ATP hydrolysis activity"/>
    <property type="evidence" value="ECO:0007669"/>
    <property type="project" value="InterPro"/>
</dbReference>
<dbReference type="Gene3D" id="3.40.50.300">
    <property type="entry name" value="P-loop containing nucleotide triphosphate hydrolases"/>
    <property type="match status" value="1"/>
</dbReference>
<dbReference type="AlphaFoldDB" id="A0A2M7XG18"/>
<reference evidence="6" key="1">
    <citation type="submission" date="2017-09" db="EMBL/GenBank/DDBJ databases">
        <title>Depth-based differentiation of microbial function through sediment-hosted aquifers and enrichment of novel symbionts in the deep terrestrial subsurface.</title>
        <authorList>
            <person name="Probst A.J."/>
            <person name="Ladd B."/>
            <person name="Jarett J.K."/>
            <person name="Geller-Mcgrath D.E."/>
            <person name="Sieber C.M.K."/>
            <person name="Emerson J.B."/>
            <person name="Anantharaman K."/>
            <person name="Thomas B.C."/>
            <person name="Malmstrom R."/>
            <person name="Stieglmeier M."/>
            <person name="Klingl A."/>
            <person name="Woyke T."/>
            <person name="Ryan C.M."/>
            <person name="Banfield J.F."/>
        </authorList>
    </citation>
    <scope>NUCLEOTIDE SEQUENCE [LARGE SCALE GENOMIC DNA]</scope>
</reference>
<dbReference type="InterPro" id="IPR003439">
    <property type="entry name" value="ABC_transporter-like_ATP-bd"/>
</dbReference>
<dbReference type="GO" id="GO:0005524">
    <property type="term" value="F:ATP binding"/>
    <property type="evidence" value="ECO:0007669"/>
    <property type="project" value="UniProtKB-KW"/>
</dbReference>
<sequence>MKSKPFVELKKVEREFTNGDVVTSVLRAIDLKVDEGEFVAIMGPSGSGKSTIMHIIGFLDHLSAGEYYFKGKNVAKLTNDELAVMRRDEVGFVFQFFNLLAGSTVLENVSLPMIYAKIPKIERKKRAIKALKEVGMEHRLDFKANTISGGERQRVAIARALVNEPGIICADEPTGNLDTNSGLEVLKIFQKLNDQGRTIIMVTHEEEAAEFAKRIVRVRDGEIVSDTLVKKRRTESFRK</sequence>
<keyword evidence="1" id="KW-0813">Transport</keyword>
<dbReference type="InterPro" id="IPR017871">
    <property type="entry name" value="ABC_transporter-like_CS"/>
</dbReference>
<feature type="domain" description="ABC transporter" evidence="4">
    <location>
        <begin position="7"/>
        <end position="236"/>
    </location>
</feature>